<name>A0A5B9N958_9CAUD</name>
<gene>
    <name evidence="1" type="ORF">Samson_019</name>
</gene>
<reference evidence="2" key="1">
    <citation type="submission" date="2019-06" db="EMBL/GenBank/DDBJ databases">
        <title>Complete Genome Sequence of Xanthomonas spp. Siphophage Samson.</title>
        <authorList>
            <person name="Clark S."/>
            <person name="Le T."/>
            <person name="Moreland R."/>
            <person name="Gonzalez C.F."/>
            <person name="Liu M."/>
            <person name="Ramsey J."/>
        </authorList>
    </citation>
    <scope>NUCLEOTIDE SEQUENCE [LARGE SCALE GENOMIC DNA]</scope>
</reference>
<accession>A0A5B9N958</accession>
<proteinExistence type="predicted"/>
<dbReference type="Pfam" id="PF23812">
    <property type="entry name" value="Phage_TAC_18"/>
    <property type="match status" value="1"/>
</dbReference>
<dbReference type="Proteomes" id="UP000323235">
    <property type="component" value="Segment"/>
</dbReference>
<organism evidence="1 2">
    <name type="scientific">Xanthomonas phage Samson</name>
    <dbReference type="NCBI Taxonomy" id="2596676"/>
    <lineage>
        <taxon>Viruses</taxon>
        <taxon>Duplodnaviria</taxon>
        <taxon>Heunggongvirae</taxon>
        <taxon>Uroviricota</taxon>
        <taxon>Caudoviricetes</taxon>
        <taxon>Jondennisvirinae</taxon>
        <taxon>Septimatrevirus</taxon>
        <taxon>Septimatrevirus samson</taxon>
    </lineage>
</organism>
<keyword evidence="2" id="KW-1185">Reference proteome</keyword>
<evidence type="ECO:0000313" key="1">
    <source>
        <dbReference type="EMBL" id="QEG09335.1"/>
    </source>
</evidence>
<dbReference type="EMBL" id="MN062187">
    <property type="protein sequence ID" value="QEG09335.1"/>
    <property type="molecule type" value="Genomic_DNA"/>
</dbReference>
<sequence length="264" mass="29760">MSGLFKQFKTNSAKETEGVEIEFPEAQNDDGTVPTFIISRMGKSNKAYSKSLEAATRPYRRQVELGTMKNEVAEQLFMGVFVDTILRGWKNVQDEKGEAIAYSKDAAISLLSELPDVYERLQEEAKLSANFRDSVLETESGKLIEVLAYLFELGPHEQTIAKQAMRAGQPLPDRIANAPELEPGLQLYLQAFFDLDSERTHAMGLTPIPWTSIAAYASAFEFDEEQREDLFYFVRKLDSEHLKKLEAKHKANKGNGKRPSKSGR</sequence>
<dbReference type="InterPro" id="IPR056919">
    <property type="entry name" value="Phage_TAC_18"/>
</dbReference>
<evidence type="ECO:0000313" key="2">
    <source>
        <dbReference type="Proteomes" id="UP000323235"/>
    </source>
</evidence>
<protein>
    <submittedName>
        <fullName evidence="1">Tail assembly chaperone</fullName>
    </submittedName>
</protein>